<organism evidence="2 3">
    <name type="scientific">Quercus lobata</name>
    <name type="common">Valley oak</name>
    <dbReference type="NCBI Taxonomy" id="97700"/>
    <lineage>
        <taxon>Eukaryota</taxon>
        <taxon>Viridiplantae</taxon>
        <taxon>Streptophyta</taxon>
        <taxon>Embryophyta</taxon>
        <taxon>Tracheophyta</taxon>
        <taxon>Spermatophyta</taxon>
        <taxon>Magnoliopsida</taxon>
        <taxon>eudicotyledons</taxon>
        <taxon>Gunneridae</taxon>
        <taxon>Pentapetalae</taxon>
        <taxon>rosids</taxon>
        <taxon>fabids</taxon>
        <taxon>Fagales</taxon>
        <taxon>Fagaceae</taxon>
        <taxon>Quercus</taxon>
    </lineage>
</organism>
<name>A0A7N2MHG4_QUELO</name>
<keyword evidence="1" id="KW-0472">Membrane</keyword>
<proteinExistence type="predicted"/>
<dbReference type="EnsemblPlants" id="QL09p012023:mrna">
    <property type="protein sequence ID" value="QL09p012023:mrna"/>
    <property type="gene ID" value="QL09p012023"/>
</dbReference>
<evidence type="ECO:0000313" key="2">
    <source>
        <dbReference type="EnsemblPlants" id="QL09p012023:mrna"/>
    </source>
</evidence>
<dbReference type="Gramene" id="QL09p012023:mrna">
    <property type="protein sequence ID" value="QL09p012023:mrna"/>
    <property type="gene ID" value="QL09p012023"/>
</dbReference>
<evidence type="ECO:0000256" key="1">
    <source>
        <dbReference type="SAM" id="Phobius"/>
    </source>
</evidence>
<evidence type="ECO:0000313" key="3">
    <source>
        <dbReference type="Proteomes" id="UP000594261"/>
    </source>
</evidence>
<keyword evidence="3" id="KW-1185">Reference proteome</keyword>
<dbReference type="InParanoid" id="A0A7N2MHG4"/>
<sequence>MSASTTTPCCHSLSPPNSRVRVLKKNPNPRLIQFSFNPTLPRLNAKPCTFPTNKWRFLCLRDEESSSAIPESEFVEDKLSEELVKPGFNQINDVQKDWISRLRKVTDALFGAGPWTVPWTAKTIVQVGPPKNETLCLLVSQPSIKSFDASPIPSTQTGDLIKTHTRRLYFSFSSVLLISSSSSFSFFFFSLSATTFGSEPGQSQFSLIGATVHRSKLPSMA</sequence>
<dbReference type="AlphaFoldDB" id="A0A7N2MHG4"/>
<keyword evidence="1" id="KW-1133">Transmembrane helix</keyword>
<keyword evidence="1" id="KW-0812">Transmembrane</keyword>
<dbReference type="Proteomes" id="UP000594261">
    <property type="component" value="Chromosome 9"/>
</dbReference>
<dbReference type="EMBL" id="LRBV02000009">
    <property type="status" value="NOT_ANNOTATED_CDS"/>
    <property type="molecule type" value="Genomic_DNA"/>
</dbReference>
<accession>A0A7N2MHG4</accession>
<reference evidence="2 3" key="1">
    <citation type="journal article" date="2016" name="G3 (Bethesda)">
        <title>First Draft Assembly and Annotation of the Genome of a California Endemic Oak Quercus lobata Nee (Fagaceae).</title>
        <authorList>
            <person name="Sork V.L."/>
            <person name="Fitz-Gibbon S.T."/>
            <person name="Puiu D."/>
            <person name="Crepeau M."/>
            <person name="Gugger P.F."/>
            <person name="Sherman R."/>
            <person name="Stevens K."/>
            <person name="Langley C.H."/>
            <person name="Pellegrini M."/>
            <person name="Salzberg S.L."/>
        </authorList>
    </citation>
    <scope>NUCLEOTIDE SEQUENCE [LARGE SCALE GENOMIC DNA]</scope>
    <source>
        <strain evidence="2 3">cv. SW786</strain>
    </source>
</reference>
<reference evidence="2" key="2">
    <citation type="submission" date="2021-01" db="UniProtKB">
        <authorList>
            <consortium name="EnsemblPlants"/>
        </authorList>
    </citation>
    <scope>IDENTIFICATION</scope>
</reference>
<feature type="transmembrane region" description="Helical" evidence="1">
    <location>
        <begin position="168"/>
        <end position="189"/>
    </location>
</feature>
<protein>
    <submittedName>
        <fullName evidence="2">Uncharacterized protein</fullName>
    </submittedName>
</protein>